<evidence type="ECO:0000256" key="1">
    <source>
        <dbReference type="ARBA" id="ARBA00022898"/>
    </source>
</evidence>
<reference evidence="5" key="1">
    <citation type="submission" date="2016-06" db="EMBL/GenBank/DDBJ databases">
        <authorList>
            <person name="Varghese N."/>
        </authorList>
    </citation>
    <scope>NUCLEOTIDE SEQUENCE [LARGE SCALE GENOMIC DNA]</scope>
    <source>
        <strain evidence="5">DSM 45555</strain>
    </source>
</reference>
<dbReference type="AlphaFoldDB" id="A0A1C4V9B9"/>
<feature type="compositionally biased region" description="Low complexity" evidence="2">
    <location>
        <begin position="1"/>
        <end position="19"/>
    </location>
</feature>
<dbReference type="InterPro" id="IPR000192">
    <property type="entry name" value="Aminotrans_V_dom"/>
</dbReference>
<dbReference type="InterPro" id="IPR015421">
    <property type="entry name" value="PyrdxlP-dep_Trfase_major"/>
</dbReference>
<dbReference type="PANTHER" id="PTHR43092">
    <property type="entry name" value="L-CYSTEINE DESULFHYDRASE"/>
    <property type="match status" value="1"/>
</dbReference>
<feature type="domain" description="Aminotransferase class V" evidence="3">
    <location>
        <begin position="84"/>
        <end position="354"/>
    </location>
</feature>
<accession>A0A1C4V9B9</accession>
<dbReference type="GO" id="GO:0016829">
    <property type="term" value="F:lyase activity"/>
    <property type="evidence" value="ECO:0007669"/>
    <property type="project" value="UniProtKB-KW"/>
</dbReference>
<dbReference type="SUPFAM" id="SSF53383">
    <property type="entry name" value="PLP-dependent transferases"/>
    <property type="match status" value="1"/>
</dbReference>
<gene>
    <name evidence="4" type="ORF">GA0070215_10312</name>
</gene>
<organism evidence="4 5">
    <name type="scientific">Micromonospora marina</name>
    <dbReference type="NCBI Taxonomy" id="307120"/>
    <lineage>
        <taxon>Bacteria</taxon>
        <taxon>Bacillati</taxon>
        <taxon>Actinomycetota</taxon>
        <taxon>Actinomycetes</taxon>
        <taxon>Micromonosporales</taxon>
        <taxon>Micromonosporaceae</taxon>
        <taxon>Micromonospora</taxon>
    </lineage>
</organism>
<dbReference type="Gene3D" id="3.40.640.10">
    <property type="entry name" value="Type I PLP-dependent aspartate aminotransferase-like (Major domain)"/>
    <property type="match status" value="1"/>
</dbReference>
<dbReference type="Gene3D" id="3.90.1150.10">
    <property type="entry name" value="Aspartate Aminotransferase, domain 1"/>
    <property type="match status" value="1"/>
</dbReference>
<evidence type="ECO:0000259" key="3">
    <source>
        <dbReference type="Pfam" id="PF00266"/>
    </source>
</evidence>
<evidence type="ECO:0000313" key="5">
    <source>
        <dbReference type="Proteomes" id="UP000198551"/>
    </source>
</evidence>
<sequence>MRVSVTDDPATTTTSRTGGPPAPADPLRTASFAELRSLFAMEPDAVHLNTGTIGVMPYEVLDVNDRVTREWNGGLRNVYPPGMYPEHRAAIGRAFGVDQDEMVICHNATEGVARVINGLDLHEGDEVVTTSHECYSVLSNFNLLRNRHRITLTVLTPPVGPDVTAEEIVDLFARAITPRTKVLAFAAVTLFTGTRMPVRQLCDLAQRHGLTTVVDGALLPGLFDTDLRALGPDFVTCSGSKFQCGPLGTGLLYVRNKVHPEHNPLPLPTFWPVISTWYPMMGAPPPRTTTRVESYNMGDYLQSAGSASIARGAALAKACELWDRIGRDRIERHAVALGDHTRARIAERFGVESLYSPLTDGRLTAPVVAFNPFPDPSDGWNITKFARLVDELENRHRIWTRWTEFDIAGSPHQHYAARICTHLYNTADEVDQAVDAIADLVRELS</sequence>
<dbReference type="PANTHER" id="PTHR43092:SF6">
    <property type="entry name" value="BLR1280 PROTEIN"/>
    <property type="match status" value="1"/>
</dbReference>
<dbReference type="InterPro" id="IPR015424">
    <property type="entry name" value="PyrdxlP-dep_Trfase"/>
</dbReference>
<feature type="region of interest" description="Disordered" evidence="2">
    <location>
        <begin position="1"/>
        <end position="26"/>
    </location>
</feature>
<proteinExistence type="predicted"/>
<protein>
    <submittedName>
        <fullName evidence="4">Selenocysteine lyase/Cysteine desulfurase</fullName>
    </submittedName>
</protein>
<keyword evidence="1" id="KW-0663">Pyridoxal phosphate</keyword>
<dbReference type="InterPro" id="IPR015422">
    <property type="entry name" value="PyrdxlP-dep_Trfase_small"/>
</dbReference>
<name>A0A1C4V9B9_9ACTN</name>
<keyword evidence="5" id="KW-1185">Reference proteome</keyword>
<dbReference type="EMBL" id="FMCV01000003">
    <property type="protein sequence ID" value="SCE80577.1"/>
    <property type="molecule type" value="Genomic_DNA"/>
</dbReference>
<dbReference type="RefSeq" id="WP_018788638.1">
    <property type="nucleotide sequence ID" value="NZ_FMCV01000003.1"/>
</dbReference>
<evidence type="ECO:0000313" key="4">
    <source>
        <dbReference type="EMBL" id="SCE80577.1"/>
    </source>
</evidence>
<evidence type="ECO:0000256" key="2">
    <source>
        <dbReference type="SAM" id="MobiDB-lite"/>
    </source>
</evidence>
<dbReference type="Proteomes" id="UP000198551">
    <property type="component" value="Unassembled WGS sequence"/>
</dbReference>
<keyword evidence="4" id="KW-0456">Lyase</keyword>
<dbReference type="Pfam" id="PF00266">
    <property type="entry name" value="Aminotran_5"/>
    <property type="match status" value="1"/>
</dbReference>